<reference evidence="3" key="1">
    <citation type="submission" date="2015-03" db="EMBL/GenBank/DDBJ databases">
        <authorList>
            <person name="Nijsse Bart"/>
        </authorList>
    </citation>
    <scope>NUCLEOTIDE SEQUENCE [LARGE SCALE GENOMIC DNA]</scope>
</reference>
<keyword evidence="3" id="KW-1185">Reference proteome</keyword>
<feature type="transmembrane region" description="Helical" evidence="1">
    <location>
        <begin position="46"/>
        <end position="67"/>
    </location>
</feature>
<evidence type="ECO:0000313" key="3">
    <source>
        <dbReference type="Proteomes" id="UP000049855"/>
    </source>
</evidence>
<dbReference type="AlphaFoldDB" id="A0A0U1L2K5"/>
<dbReference type="InterPro" id="IPR049971">
    <property type="entry name" value="CLC_0170-like"/>
</dbReference>
<evidence type="ECO:0000256" key="1">
    <source>
        <dbReference type="SAM" id="Phobius"/>
    </source>
</evidence>
<accession>A0A0U1L2K5</accession>
<proteinExistence type="predicted"/>
<keyword evidence="1" id="KW-1133">Transmembrane helix</keyword>
<protein>
    <submittedName>
        <fullName evidence="2">Uncharacterized protein</fullName>
    </submittedName>
</protein>
<dbReference type="RefSeq" id="WP_021170862.1">
    <property type="nucleotide sequence ID" value="NZ_CTRP01000014.1"/>
</dbReference>
<feature type="transmembrane region" description="Helical" evidence="1">
    <location>
        <begin position="16"/>
        <end position="34"/>
    </location>
</feature>
<evidence type="ECO:0000313" key="2">
    <source>
        <dbReference type="EMBL" id="CQR73589.1"/>
    </source>
</evidence>
<dbReference type="NCBIfam" id="NF042414">
    <property type="entry name" value="CLC_0170_fam"/>
    <property type="match status" value="1"/>
</dbReference>
<keyword evidence="1" id="KW-0812">Transmembrane</keyword>
<organism evidence="2 3">
    <name type="scientific">Sporomusa ovata</name>
    <dbReference type="NCBI Taxonomy" id="2378"/>
    <lineage>
        <taxon>Bacteria</taxon>
        <taxon>Bacillati</taxon>
        <taxon>Bacillota</taxon>
        <taxon>Negativicutes</taxon>
        <taxon>Selenomonadales</taxon>
        <taxon>Sporomusaceae</taxon>
        <taxon>Sporomusa</taxon>
    </lineage>
</organism>
<dbReference type="Proteomes" id="UP000049855">
    <property type="component" value="Unassembled WGS sequence"/>
</dbReference>
<sequence length="74" mass="8003">MATLVSSLAAPLKPHFALLLILIGIYSLSINAADAKRKNHPRAKKAAIIGGWLYLGIGLAIIIYYLFNGSYLAF</sequence>
<gene>
    <name evidence="2" type="ORF">SpAn4DRAFT_0051</name>
</gene>
<name>A0A0U1L2K5_9FIRM</name>
<dbReference type="EMBL" id="CTRP01000014">
    <property type="protein sequence ID" value="CQR73589.1"/>
    <property type="molecule type" value="Genomic_DNA"/>
</dbReference>
<keyword evidence="1" id="KW-0472">Membrane</keyword>